<evidence type="ECO:0000256" key="1">
    <source>
        <dbReference type="SAM" id="MobiDB-lite"/>
    </source>
</evidence>
<dbReference type="RefSeq" id="XP_002955593.1">
    <property type="nucleotide sequence ID" value="XM_002955547.1"/>
</dbReference>
<keyword evidence="3" id="KW-1185">Reference proteome</keyword>
<accession>D8UAA7</accession>
<dbReference type="OrthoDB" id="540072at2759"/>
<organism evidence="3">
    <name type="scientific">Volvox carteri f. nagariensis</name>
    <dbReference type="NCBI Taxonomy" id="3068"/>
    <lineage>
        <taxon>Eukaryota</taxon>
        <taxon>Viridiplantae</taxon>
        <taxon>Chlorophyta</taxon>
        <taxon>core chlorophytes</taxon>
        <taxon>Chlorophyceae</taxon>
        <taxon>CS clade</taxon>
        <taxon>Chlamydomonadales</taxon>
        <taxon>Volvocaceae</taxon>
        <taxon>Volvox</taxon>
    </lineage>
</organism>
<proteinExistence type="predicted"/>
<protein>
    <submittedName>
        <fullName evidence="2">Uncharacterized protein</fullName>
    </submittedName>
</protein>
<evidence type="ECO:0000313" key="2">
    <source>
        <dbReference type="EMBL" id="EFJ43233.1"/>
    </source>
</evidence>
<evidence type="ECO:0000313" key="3">
    <source>
        <dbReference type="Proteomes" id="UP000001058"/>
    </source>
</evidence>
<dbReference type="GeneID" id="9617397"/>
<gene>
    <name evidence="2" type="ORF">VOLCADRAFT_96508</name>
</gene>
<dbReference type="EMBL" id="GL378374">
    <property type="protein sequence ID" value="EFJ43233.1"/>
    <property type="molecule type" value="Genomic_DNA"/>
</dbReference>
<name>D8UAA7_VOLCA</name>
<dbReference type="KEGG" id="vcn:VOLCADRAFT_96508"/>
<dbReference type="AlphaFoldDB" id="D8UAA7"/>
<feature type="region of interest" description="Disordered" evidence="1">
    <location>
        <begin position="215"/>
        <end position="241"/>
    </location>
</feature>
<dbReference type="Proteomes" id="UP000001058">
    <property type="component" value="Unassembled WGS sequence"/>
</dbReference>
<dbReference type="InParanoid" id="D8UAA7"/>
<reference evidence="2 3" key="1">
    <citation type="journal article" date="2010" name="Science">
        <title>Genomic analysis of organismal complexity in the multicellular green alga Volvox carteri.</title>
        <authorList>
            <person name="Prochnik S.E."/>
            <person name="Umen J."/>
            <person name="Nedelcu A.M."/>
            <person name="Hallmann A."/>
            <person name="Miller S.M."/>
            <person name="Nishii I."/>
            <person name="Ferris P."/>
            <person name="Kuo A."/>
            <person name="Mitros T."/>
            <person name="Fritz-Laylin L.K."/>
            <person name="Hellsten U."/>
            <person name="Chapman J."/>
            <person name="Simakov O."/>
            <person name="Rensing S.A."/>
            <person name="Terry A."/>
            <person name="Pangilinan J."/>
            <person name="Kapitonov V."/>
            <person name="Jurka J."/>
            <person name="Salamov A."/>
            <person name="Shapiro H."/>
            <person name="Schmutz J."/>
            <person name="Grimwood J."/>
            <person name="Lindquist E."/>
            <person name="Lucas S."/>
            <person name="Grigoriev I.V."/>
            <person name="Schmitt R."/>
            <person name="Kirk D."/>
            <person name="Rokhsar D.S."/>
        </authorList>
    </citation>
    <scope>NUCLEOTIDE SEQUENCE [LARGE SCALE GENOMIC DNA]</scope>
    <source>
        <strain evidence="3">f. Nagariensis / Eve</strain>
    </source>
</reference>
<sequence>MPRIFKFKDIGASWHSEFNESAWRGFMGNWYGGVHDPNTYQVMQGLRTWRWRDSSRRILDQINVYGTNRPGTVKRERDGLGQMTLQYTGKMVEPEFREEPVSLERASVVALSPAVLAWLSRFWLPPVAVAGPPPRGVLAAAQAAADDEGKVVAAIRSDSWGMEIFLRDGDCRWSFPLVYDAATGALTRTALIQEHYTGVDPSTPHVLTAERHVVPRPQLPDDPASWVTHGPHGPAEGPPEEDTFLRIRLPDAMYMKVPKSIAVAAEAAVKAETTEAAAAEAPKVSPAAPEQLRSNGVCGDTLRFEFGDGYIPLQKHQ</sequence>